<evidence type="ECO:0000256" key="1">
    <source>
        <dbReference type="ARBA" id="ARBA00010240"/>
    </source>
</evidence>
<evidence type="ECO:0000256" key="4">
    <source>
        <dbReference type="ARBA" id="ARBA00023098"/>
    </source>
</evidence>
<dbReference type="PANTHER" id="PTHR32241:SF13">
    <property type="entry name" value="INACTIVE PATATIN-LIKE PROTEIN 9-RELATED"/>
    <property type="match status" value="1"/>
</dbReference>
<evidence type="ECO:0000256" key="5">
    <source>
        <dbReference type="PROSITE-ProRule" id="PRU01161"/>
    </source>
</evidence>
<dbReference type="PANTHER" id="PTHR32241">
    <property type="entry name" value="PATATIN-LIKE PROTEIN 6"/>
    <property type="match status" value="1"/>
</dbReference>
<name>A0A9R0JYS7_SPIOL</name>
<dbReference type="InterPro" id="IPR016035">
    <property type="entry name" value="Acyl_Trfase/lysoPLipase"/>
</dbReference>
<reference evidence="10" key="2">
    <citation type="submission" date="2025-08" db="UniProtKB">
        <authorList>
            <consortium name="RefSeq"/>
        </authorList>
    </citation>
    <scope>IDENTIFICATION</scope>
    <source>
        <tissue evidence="10">Leaf</tissue>
    </source>
</reference>
<dbReference type="Proteomes" id="UP000813463">
    <property type="component" value="Chromosome 6"/>
</dbReference>
<comment type="function">
    <text evidence="6">Lipolytic acyl hydrolase (LAH).</text>
</comment>
<dbReference type="GeneID" id="110791671"/>
<evidence type="ECO:0000256" key="2">
    <source>
        <dbReference type="ARBA" id="ARBA00022801"/>
    </source>
</evidence>
<evidence type="ECO:0000313" key="10">
    <source>
        <dbReference type="RefSeq" id="XP_021852131.2"/>
    </source>
</evidence>
<accession>A0A9R0JYS7</accession>
<keyword evidence="9" id="KW-1185">Reference proteome</keyword>
<keyword evidence="2 6" id="KW-0378">Hydrolase</keyword>
<proteinExistence type="inferred from homology"/>
<feature type="domain" description="PNPLA" evidence="8">
    <location>
        <begin position="42"/>
        <end position="248"/>
    </location>
</feature>
<dbReference type="EC" id="3.1.1.-" evidence="6"/>
<sequence>MDMEAMELSKMTMEIFSKLEQQWLSNSNTNNGINANKKARILSIDGGGTSAAVAVAFLVHLEDSIQVKTGDHNLRIADFFDIVAGTGVGGLLVAFLTAADSNGRPMFTAKDAAKFLVGNFSAMFKPKRGGILRRRKTRRCSSESLEKVLRGVFSKNGKKTPMTLKDTCKPILIPCYDLNTSAPFVFSRAAASASEWSSLDFDLWKVCRAAMATPSVFEPFELTSVDGKTTCNGVDGGLVMNNPTAAAVTHVLHNKVDFPSVNGVEDLLVLSLGNGTLSSGSVSGKNGECSTDCVVNIAVDGVSETIDQMLGNAFCWNRNDYIRIQANGLGGLAPTTMEKVLKEKGVESLTFGGKRLLAESNGERIEAFAQRLVTASGKSSLPPSPYKSLSPMLDGR</sequence>
<dbReference type="GO" id="GO:0016787">
    <property type="term" value="F:hydrolase activity"/>
    <property type="evidence" value="ECO:0007669"/>
    <property type="project" value="UniProtKB-KW"/>
</dbReference>
<evidence type="ECO:0000313" key="9">
    <source>
        <dbReference type="Proteomes" id="UP000813463"/>
    </source>
</evidence>
<dbReference type="AlphaFoldDB" id="A0A9R0JYS7"/>
<gene>
    <name evidence="10" type="primary">LOC110791671</name>
</gene>
<protein>
    <recommendedName>
        <fullName evidence="6">Patatin</fullName>
        <ecNumber evidence="6">3.1.1.-</ecNumber>
    </recommendedName>
</protein>
<dbReference type="SUPFAM" id="SSF52151">
    <property type="entry name" value="FabD/lysophospholipase-like"/>
    <property type="match status" value="1"/>
</dbReference>
<dbReference type="GO" id="GO:0016042">
    <property type="term" value="P:lipid catabolic process"/>
    <property type="evidence" value="ECO:0007669"/>
    <property type="project" value="UniProtKB-KW"/>
</dbReference>
<comment type="similarity">
    <text evidence="1 6">Belongs to the patatin family.</text>
</comment>
<dbReference type="KEGG" id="soe:110791671"/>
<evidence type="ECO:0000256" key="6">
    <source>
        <dbReference type="RuleBase" id="RU361262"/>
    </source>
</evidence>
<keyword evidence="3 6" id="KW-0442">Lipid degradation</keyword>
<feature type="short sequence motif" description="DGA/G" evidence="5">
    <location>
        <begin position="235"/>
        <end position="237"/>
    </location>
</feature>
<dbReference type="InterPro" id="IPR002641">
    <property type="entry name" value="PNPLA_dom"/>
</dbReference>
<comment type="caution">
    <text evidence="5">Lacks conserved residue(s) required for the propagation of feature annotation.</text>
</comment>
<dbReference type="PROSITE" id="PS51635">
    <property type="entry name" value="PNPLA"/>
    <property type="match status" value="1"/>
</dbReference>
<feature type="region of interest" description="Disordered" evidence="7">
    <location>
        <begin position="375"/>
        <end position="396"/>
    </location>
</feature>
<dbReference type="Gene3D" id="3.40.1090.10">
    <property type="entry name" value="Cytosolic phospholipase A2 catalytic domain"/>
    <property type="match status" value="1"/>
</dbReference>
<evidence type="ECO:0000256" key="3">
    <source>
        <dbReference type="ARBA" id="ARBA00022963"/>
    </source>
</evidence>
<reference evidence="9" key="1">
    <citation type="journal article" date="2021" name="Nat. Commun.">
        <title>Genomic analyses provide insights into spinach domestication and the genetic basis of agronomic traits.</title>
        <authorList>
            <person name="Cai X."/>
            <person name="Sun X."/>
            <person name="Xu C."/>
            <person name="Sun H."/>
            <person name="Wang X."/>
            <person name="Ge C."/>
            <person name="Zhang Z."/>
            <person name="Wang Q."/>
            <person name="Fei Z."/>
            <person name="Jiao C."/>
            <person name="Wang Q."/>
        </authorList>
    </citation>
    <scope>NUCLEOTIDE SEQUENCE [LARGE SCALE GENOMIC DNA]</scope>
    <source>
        <strain evidence="9">cv. Varoflay</strain>
    </source>
</reference>
<comment type="domain">
    <text evidence="6">The nitrogen atoms of the two glycine residues in the GGXR motif define the oxyanion hole, and stabilize the oxyanion that forms during the nucleophilic attack by the catalytic serine during substrate cleavage.</text>
</comment>
<feature type="compositionally biased region" description="Low complexity" evidence="7">
    <location>
        <begin position="376"/>
        <end position="396"/>
    </location>
</feature>
<organism evidence="9 10">
    <name type="scientific">Spinacia oleracea</name>
    <name type="common">Spinach</name>
    <dbReference type="NCBI Taxonomy" id="3562"/>
    <lineage>
        <taxon>Eukaryota</taxon>
        <taxon>Viridiplantae</taxon>
        <taxon>Streptophyta</taxon>
        <taxon>Embryophyta</taxon>
        <taxon>Tracheophyta</taxon>
        <taxon>Spermatophyta</taxon>
        <taxon>Magnoliopsida</taxon>
        <taxon>eudicotyledons</taxon>
        <taxon>Gunneridae</taxon>
        <taxon>Pentapetalae</taxon>
        <taxon>Caryophyllales</taxon>
        <taxon>Chenopodiaceae</taxon>
        <taxon>Chenopodioideae</taxon>
        <taxon>Anserineae</taxon>
        <taxon>Spinacia</taxon>
    </lineage>
</organism>
<dbReference type="Pfam" id="PF01734">
    <property type="entry name" value="Patatin"/>
    <property type="match status" value="1"/>
</dbReference>
<dbReference type="RefSeq" id="XP_021852131.2">
    <property type="nucleotide sequence ID" value="XM_021996439.2"/>
</dbReference>
<keyword evidence="4 6" id="KW-0443">Lipid metabolism</keyword>
<evidence type="ECO:0000259" key="8">
    <source>
        <dbReference type="PROSITE" id="PS51635"/>
    </source>
</evidence>
<evidence type="ECO:0000256" key="7">
    <source>
        <dbReference type="SAM" id="MobiDB-lite"/>
    </source>
</evidence>